<dbReference type="InterPro" id="IPR011659">
    <property type="entry name" value="WD40"/>
</dbReference>
<feature type="coiled-coil region" evidence="1">
    <location>
        <begin position="581"/>
        <end position="625"/>
    </location>
</feature>
<feature type="coiled-coil region" evidence="1">
    <location>
        <begin position="858"/>
        <end position="885"/>
    </location>
</feature>
<keyword evidence="1" id="KW-0175">Coiled coil</keyword>
<reference evidence="3 4" key="1">
    <citation type="submission" date="2018-08" db="EMBL/GenBank/DDBJ databases">
        <title>The draft genome squence of Brumimicrobium sp. N62.</title>
        <authorList>
            <person name="Du Z.-J."/>
            <person name="Luo H.-R."/>
        </authorList>
    </citation>
    <scope>NUCLEOTIDE SEQUENCE [LARGE SCALE GENOMIC DNA]</scope>
    <source>
        <strain evidence="3 4">N62</strain>
    </source>
</reference>
<comment type="caution">
    <text evidence="3">The sequence shown here is derived from an EMBL/GenBank/DDBJ whole genome shotgun (WGS) entry which is preliminary data.</text>
</comment>
<proteinExistence type="predicted"/>
<dbReference type="Gene3D" id="1.25.40.10">
    <property type="entry name" value="Tetratricopeptide repeat domain"/>
    <property type="match status" value="1"/>
</dbReference>
<feature type="coiled-coil region" evidence="1">
    <location>
        <begin position="931"/>
        <end position="980"/>
    </location>
</feature>
<feature type="compositionally biased region" description="Polar residues" evidence="2">
    <location>
        <begin position="809"/>
        <end position="819"/>
    </location>
</feature>
<accession>A0A3E1EV73</accession>
<dbReference type="SUPFAM" id="SSF48452">
    <property type="entry name" value="TPR-like"/>
    <property type="match status" value="1"/>
</dbReference>
<organism evidence="3 4">
    <name type="scientific">Brumimicrobium aurantiacum</name>
    <dbReference type="NCBI Taxonomy" id="1737063"/>
    <lineage>
        <taxon>Bacteria</taxon>
        <taxon>Pseudomonadati</taxon>
        <taxon>Bacteroidota</taxon>
        <taxon>Flavobacteriia</taxon>
        <taxon>Flavobacteriales</taxon>
        <taxon>Crocinitomicaceae</taxon>
        <taxon>Brumimicrobium</taxon>
    </lineage>
</organism>
<feature type="region of interest" description="Disordered" evidence="2">
    <location>
        <begin position="776"/>
        <end position="819"/>
    </location>
</feature>
<dbReference type="OrthoDB" id="9790815at2"/>
<feature type="coiled-coil region" evidence="1">
    <location>
        <begin position="1288"/>
        <end position="1432"/>
    </location>
</feature>
<evidence type="ECO:0000256" key="2">
    <source>
        <dbReference type="SAM" id="MobiDB-lite"/>
    </source>
</evidence>
<evidence type="ECO:0000256" key="1">
    <source>
        <dbReference type="SAM" id="Coils"/>
    </source>
</evidence>
<feature type="coiled-coil region" evidence="1">
    <location>
        <begin position="1040"/>
        <end position="1184"/>
    </location>
</feature>
<dbReference type="SUPFAM" id="SSF75011">
    <property type="entry name" value="3-carboxy-cis,cis-mucoante lactonizing enzyme"/>
    <property type="match status" value="1"/>
</dbReference>
<feature type="compositionally biased region" description="Low complexity" evidence="2">
    <location>
        <begin position="782"/>
        <end position="800"/>
    </location>
</feature>
<evidence type="ECO:0000313" key="3">
    <source>
        <dbReference type="EMBL" id="RFC53461.1"/>
    </source>
</evidence>
<dbReference type="InterPro" id="IPR011990">
    <property type="entry name" value="TPR-like_helical_dom_sf"/>
</dbReference>
<dbReference type="EMBL" id="QURB01000009">
    <property type="protein sequence ID" value="RFC53461.1"/>
    <property type="molecule type" value="Genomic_DNA"/>
</dbReference>
<protein>
    <submittedName>
        <fullName evidence="3">Uncharacterized protein</fullName>
    </submittedName>
</protein>
<evidence type="ECO:0000313" key="4">
    <source>
        <dbReference type="Proteomes" id="UP000257127"/>
    </source>
</evidence>
<sequence>MKSNFASMRANLIFMLLLLIFVGNTAFSQKTKEDLDKEAQTHFRKGEFLEATPLFLRLLSLEPRNPNYNYKYGTCLLYNANKKTEAFKYLNYSVQKNSNVDNEAYYYLGKAYHLTYNFSKAIKHYTTYKEKAGSKALAHLKVDRQIEMCRNGKTQFNDITQAIVLEKTKIDLESFFRIYDLEDIGGSLIVTEEFQSKQDRKNNHTPLIHFPANSDYIYYSSYGDDGEQKDIYFRFRNSNGEWSKESPVLGDVNTPYDEDYPYMHPNGKYLYFSSEGHNSMGGYDVFRSEFDPKSNAFKEPENMNISISSPDNDFLYIVDSLEKNAYFSSQRESELDNIHVYKVRVEKMPMEMIVLKGKFNSIVNPTHKNISIKVYDQDEDLMGLFTSDSRGEYIINLPKSGDYNFVVTLKSETKEHSETIKIPELENFRPLKLNMTEIDKEGENVVVFNSLFNEKFDNYDEIIAEAIEKQAKMNVNSNQYNLDSLNKIKEQKKIFEKIGLAQYTNVEIRDLITTKYKDLYKRQTSTDSLLSKSKLIVQNGNKDINKAIKKADSLIQLGKDDPSNSKKSKWDAMAQKEIDRSNKLKNELMDAQVILAFLEDDYKEKDQLLHQAKALNDDLKSIDTKDNVELVRVLSAHSDFVSEELLEQTNTNAYFEYLSVINEELRERDELIKRKNTLAKEKEEATNELARLNRAYENASKREKEDLSFAISKAQIKIEALDNEVNYTQQQIEEKSEIEKQKSVLAQINRSPVPENTISEHDLAEEFKKLQNELANTTEAVESQSNNESTNNNLAENNNDLSERKNTEVDSITNDNQNTVENQITEVNLQDSAKQNNELQTNEIAENNSPSSVIDEVLADYKKEIQKIEADIEAGNQTKDALIKRKYQAALKVDETKEEYISLQSENPNESSYQAKIDELDSLEKVIYREIAKIENEIAEENALATNQAAENNVDTTNIAEEVENNNSELVNNFESIEDIDENYTAEIAALENSLQEGSATKSDIVERKKEAIVKVQSLKNEAVFNAENNPENQVAQTAVQQLTEIENSLSEEITVLETEIQAETEALATNQAAENNVDTTNIAEEVENTNTELVNNFESIEDIDEDYAAEIAALENSLQEGSATKSDIVERKKEAMAKVQSLKNEAVLNAENNPENQAAQTTVQQLTEIENTLSEEITVLETEIQAESEALATNQAAENTVDTTKIAEEVENTNTELVNNFESIEDIDENYAAEIAALENSLQEGSATKSDIVERKKEAIVKVQSLKNEAVFNAENNPENQVAQTAVQQLTEIENSLSEEITVLETEIQAETEALATNQAAENNVDTTNIAEEVENTNNELVNNFESIEDIDENYTAEIAALENGLQEGSATKSDIVERKKEAMAKVQSLKNEAVLNAENAPEKQAAQTAVQQLTEIENTLSEEITVLETEIQAETEALATNQAAENTVDTTNIAEEVENTNSEIVNNFESIEDIDENYTAEIAALENSLQEGSATKSDIVERKKEAIAKVQSLKNEAILNAENNPENQAAQTAVQQLTEIENTLSEEITVLETEIQAETEALATNQAAENNVDTTNIAEEVENTNTELVNNFESIEDIDENYTAEIAALENSLQEGSATKSDIVERKKEAIAKVQSLKNEAVLNAENNPENQATQTAVQQLTEIENTLSEEITVLETEIQAETEALATNQAAENTVDTTNIAEEISSETLLKTLDPSYLDDITEIEEAIKNGDASTQELIKRKYQALIVVGDAKTEAILENEQTPSSTLMSKVNTLTEIEDNINTEIDELESKVELVSAQKEAEPSIAENKIGLDITRASIPDKVNKSQTKKEKEKINDLFNEKDELISQAEIDPSLKDDVKFQRKIEKIDDKIATEINKGYENSILKKYPNLTKKSNNIVNRDTKNINSLNSHQSMMKVDDLIQDLESINDPKKKLRVLQEIYQETEKVEGIITQIRRKQNVDAFIEDIIEEQRISNVNTTNATQTRASLEKEQSQISDQLTELKDQLASLKAKQAVAKSNQIELIEYNISQLQQLKMDLDNKYYDNNILLSQMKQQQIDDANKGISREAKKNTLTYAEEVKIASSEEYINQLRNNNRLNQAQHELRVKEEDLKIQHDELKAIYENVENGLSLTRQEKEEIATKLNTISKTKEEVKVLRENVRAKQEAVAETLPLDEDLRRKTENMIARDVAPIKNLPIKSAVMKTAKVGLVINENQNEENLENREVKIINKVEDHLGGLIFRVQIGAFKKPVPNSTFSQFSPISGDKIGSGWIKYVVGLFGNKNTAEIARDKIRTMGYSDAFIVAYCDGERIPVYRAMQLLESGACTPLVNKDEDLIAEETITNKAQTENEEIDELAYNRSAGSAKADVVENKSGLFYTVQVGVYNTPATSEQLMNISPLITKRLPNGVLRYSSGVFNSYSEALPKKEEAVKKGITDAYIVAYYNGVRIPASKANEILASEGESVLQSNKVDDTAEESTYTTTEEVKQAPFINEANTQSLLVSKNKYSSFPTQELNRYNEYNELFYYNPKSKHIQSFLFENDQINTEFSDEFDIKKVYNYTYNVVDTETPFRNKALENAGSSMIQLKVVIDINDLNADLMYAILNATPNKMMNTSSQKVTVEFFAIDHPSNAKSIDELQALLKKLGATKINKMIKIN</sequence>
<name>A0A3E1EV73_9FLAO</name>
<feature type="coiled-coil region" evidence="1">
    <location>
        <begin position="1580"/>
        <end position="1680"/>
    </location>
</feature>
<feature type="coiled-coil region" evidence="1">
    <location>
        <begin position="1990"/>
        <end position="2024"/>
    </location>
</feature>
<gene>
    <name evidence="3" type="ORF">DXU93_13610</name>
</gene>
<dbReference type="Pfam" id="PF07676">
    <property type="entry name" value="PD40"/>
    <property type="match status" value="1"/>
</dbReference>
<feature type="coiled-coil region" evidence="1">
    <location>
        <begin position="1498"/>
        <end position="1556"/>
    </location>
</feature>
<dbReference type="Proteomes" id="UP000257127">
    <property type="component" value="Unassembled WGS sequence"/>
</dbReference>
<keyword evidence="4" id="KW-1185">Reference proteome</keyword>
<feature type="coiled-coil region" evidence="1">
    <location>
        <begin position="1775"/>
        <end position="1802"/>
    </location>
</feature>